<dbReference type="RefSeq" id="WP_108899465.1">
    <property type="nucleotide sequence ID" value="NZ_CP029185.2"/>
</dbReference>
<dbReference type="SUPFAM" id="SSF51182">
    <property type="entry name" value="RmlC-like cupins"/>
    <property type="match status" value="1"/>
</dbReference>
<dbReference type="GO" id="GO:0004850">
    <property type="term" value="F:uridine phosphorylase activity"/>
    <property type="evidence" value="ECO:0007669"/>
    <property type="project" value="RHEA"/>
</dbReference>
<dbReference type="Proteomes" id="UP000244908">
    <property type="component" value="Chromosome"/>
</dbReference>
<keyword evidence="5" id="KW-1185">Reference proteome</keyword>
<comment type="catalytic activity">
    <reaction evidence="3">
        <text>thymidine + phosphate = 2-deoxy-alpha-D-ribose 1-phosphate + thymine</text>
        <dbReference type="Rhea" id="RHEA:16037"/>
        <dbReference type="ChEBI" id="CHEBI:17748"/>
        <dbReference type="ChEBI" id="CHEBI:17821"/>
        <dbReference type="ChEBI" id="CHEBI:43474"/>
        <dbReference type="ChEBI" id="CHEBI:57259"/>
        <dbReference type="EC" id="2.4.2.2"/>
    </reaction>
</comment>
<keyword evidence="2 3" id="KW-0808">Transferase</keyword>
<dbReference type="NCBIfam" id="NF007875">
    <property type="entry name" value="PRK10579.1"/>
    <property type="match status" value="1"/>
</dbReference>
<dbReference type="AlphaFoldDB" id="A0A2Y9TUW6"/>
<evidence type="ECO:0000256" key="1">
    <source>
        <dbReference type="ARBA" id="ARBA00022676"/>
    </source>
</evidence>
<dbReference type="GO" id="GO:0047975">
    <property type="term" value="F:guanosine phosphorylase activity"/>
    <property type="evidence" value="ECO:0007669"/>
    <property type="project" value="RHEA"/>
</dbReference>
<dbReference type="KEGG" id="lpv:HYN51_01660"/>
<dbReference type="GO" id="GO:0009032">
    <property type="term" value="F:thymidine phosphorylase activity"/>
    <property type="evidence" value="ECO:0007669"/>
    <property type="project" value="RHEA"/>
</dbReference>
<dbReference type="GO" id="GO:0004731">
    <property type="term" value="F:purine-nucleoside phosphorylase activity"/>
    <property type="evidence" value="ECO:0007669"/>
    <property type="project" value="UniProtKB-UniRule"/>
</dbReference>
<reference evidence="4 5" key="1">
    <citation type="journal article" date="2019" name="Int. J. Syst. Evol. Microbiol.">
        <title>Limnobaculum parvum gen. nov., sp. nov., isolated from a freshwater lake.</title>
        <authorList>
            <person name="Baek C."/>
            <person name="Shin S.K."/>
            <person name="Yi H."/>
        </authorList>
    </citation>
    <scope>NUCLEOTIDE SEQUENCE [LARGE SCALE GENOMIC DNA]</scope>
    <source>
        <strain evidence="4 5">HYN0051</strain>
    </source>
</reference>
<dbReference type="InterPro" id="IPR011051">
    <property type="entry name" value="RmlC_Cupin_sf"/>
</dbReference>
<dbReference type="Gene3D" id="2.60.120.10">
    <property type="entry name" value="Jelly Rolls"/>
    <property type="match status" value="1"/>
</dbReference>
<dbReference type="FunFam" id="2.60.120.10:FF:000016">
    <property type="entry name" value="Pyrimidine/purine nucleoside phosphorylase"/>
    <property type="match status" value="1"/>
</dbReference>
<dbReference type="InterPro" id="IPR009664">
    <property type="entry name" value="Ppnp"/>
</dbReference>
<organism evidence="4 5">
    <name type="scientific">Limnobaculum parvum</name>
    <dbReference type="NCBI Taxonomy" id="2172103"/>
    <lineage>
        <taxon>Bacteria</taxon>
        <taxon>Pseudomonadati</taxon>
        <taxon>Pseudomonadota</taxon>
        <taxon>Gammaproteobacteria</taxon>
        <taxon>Enterobacterales</taxon>
        <taxon>Budviciaceae</taxon>
        <taxon>Limnobaculum</taxon>
    </lineage>
</organism>
<name>A0A2Y9TUW6_9GAMM</name>
<dbReference type="InterPro" id="IPR014710">
    <property type="entry name" value="RmlC-like_jellyroll"/>
</dbReference>
<dbReference type="CDD" id="cd20296">
    <property type="entry name" value="cupin_PpnP-like"/>
    <property type="match status" value="1"/>
</dbReference>
<dbReference type="PANTHER" id="PTHR36540">
    <property type="entry name" value="PYRIMIDINE/PURINE NUCLEOSIDE PHOSPHORYLASE"/>
    <property type="match status" value="1"/>
</dbReference>
<dbReference type="GO" id="GO:0005829">
    <property type="term" value="C:cytosol"/>
    <property type="evidence" value="ECO:0007669"/>
    <property type="project" value="TreeGrafter"/>
</dbReference>
<accession>A0A2Y9TUW6</accession>
<evidence type="ECO:0000256" key="2">
    <source>
        <dbReference type="ARBA" id="ARBA00022679"/>
    </source>
</evidence>
<dbReference type="EMBL" id="CP029185">
    <property type="protein sequence ID" value="AWH87376.1"/>
    <property type="molecule type" value="Genomic_DNA"/>
</dbReference>
<gene>
    <name evidence="3" type="primary">ppnP</name>
    <name evidence="4" type="ORF">HYN51_01660</name>
</gene>
<dbReference type="Pfam" id="PF06865">
    <property type="entry name" value="Ppnp"/>
    <property type="match status" value="1"/>
</dbReference>
<protein>
    <recommendedName>
        <fullName evidence="3">Pyrimidine/purine nucleoside phosphorylase</fullName>
        <ecNumber evidence="3">2.4.2.1</ecNumber>
        <ecNumber evidence="3">2.4.2.2</ecNumber>
    </recommendedName>
    <alternativeName>
        <fullName evidence="3">Adenosine phosphorylase</fullName>
    </alternativeName>
    <alternativeName>
        <fullName evidence="3">Cytidine phosphorylase</fullName>
    </alternativeName>
    <alternativeName>
        <fullName evidence="3">Guanosine phosphorylase</fullName>
    </alternativeName>
    <alternativeName>
        <fullName evidence="3">Inosine phosphorylase</fullName>
    </alternativeName>
    <alternativeName>
        <fullName evidence="3">Thymidine phosphorylase</fullName>
    </alternativeName>
    <alternativeName>
        <fullName evidence="3">Uridine phosphorylase</fullName>
    </alternativeName>
    <alternativeName>
        <fullName evidence="3">Xanthosine phosphorylase</fullName>
    </alternativeName>
</protein>
<proteinExistence type="inferred from homology"/>
<dbReference type="EC" id="2.4.2.2" evidence="3"/>
<evidence type="ECO:0000313" key="5">
    <source>
        <dbReference type="Proteomes" id="UP000244908"/>
    </source>
</evidence>
<evidence type="ECO:0000256" key="3">
    <source>
        <dbReference type="HAMAP-Rule" id="MF_01537"/>
    </source>
</evidence>
<comment type="catalytic activity">
    <reaction evidence="3">
        <text>inosine + phosphate = alpha-D-ribose 1-phosphate + hypoxanthine</text>
        <dbReference type="Rhea" id="RHEA:27646"/>
        <dbReference type="ChEBI" id="CHEBI:17368"/>
        <dbReference type="ChEBI" id="CHEBI:17596"/>
        <dbReference type="ChEBI" id="CHEBI:43474"/>
        <dbReference type="ChEBI" id="CHEBI:57720"/>
        <dbReference type="EC" id="2.4.2.1"/>
    </reaction>
</comment>
<dbReference type="EC" id="2.4.2.1" evidence="3"/>
<keyword evidence="1 3" id="KW-0328">Glycosyltransferase</keyword>
<dbReference type="OrthoDB" id="9793848at2"/>
<comment type="catalytic activity">
    <reaction evidence="3">
        <text>uridine + phosphate = alpha-D-ribose 1-phosphate + uracil</text>
        <dbReference type="Rhea" id="RHEA:24388"/>
        <dbReference type="ChEBI" id="CHEBI:16704"/>
        <dbReference type="ChEBI" id="CHEBI:17568"/>
        <dbReference type="ChEBI" id="CHEBI:43474"/>
        <dbReference type="ChEBI" id="CHEBI:57720"/>
        <dbReference type="EC" id="2.4.2.2"/>
    </reaction>
</comment>
<dbReference type="PANTHER" id="PTHR36540:SF1">
    <property type="entry name" value="PYRIMIDINE_PURINE NUCLEOSIDE PHOSPHORYLASE"/>
    <property type="match status" value="1"/>
</dbReference>
<comment type="catalytic activity">
    <reaction evidence="3">
        <text>guanosine + phosphate = alpha-D-ribose 1-phosphate + guanine</text>
        <dbReference type="Rhea" id="RHEA:13233"/>
        <dbReference type="ChEBI" id="CHEBI:16235"/>
        <dbReference type="ChEBI" id="CHEBI:16750"/>
        <dbReference type="ChEBI" id="CHEBI:43474"/>
        <dbReference type="ChEBI" id="CHEBI:57720"/>
        <dbReference type="EC" id="2.4.2.1"/>
    </reaction>
</comment>
<comment type="catalytic activity">
    <reaction evidence="3">
        <text>a purine D-ribonucleoside + phosphate = a purine nucleobase + alpha-D-ribose 1-phosphate</text>
        <dbReference type="Rhea" id="RHEA:19805"/>
        <dbReference type="ChEBI" id="CHEBI:26386"/>
        <dbReference type="ChEBI" id="CHEBI:43474"/>
        <dbReference type="ChEBI" id="CHEBI:57720"/>
        <dbReference type="ChEBI" id="CHEBI:142355"/>
        <dbReference type="EC" id="2.4.2.1"/>
    </reaction>
</comment>
<comment type="catalytic activity">
    <reaction evidence="3">
        <text>xanthosine + phosphate = alpha-D-ribose 1-phosphate + xanthine</text>
        <dbReference type="Rhea" id="RHEA:27638"/>
        <dbReference type="ChEBI" id="CHEBI:17712"/>
        <dbReference type="ChEBI" id="CHEBI:18107"/>
        <dbReference type="ChEBI" id="CHEBI:43474"/>
        <dbReference type="ChEBI" id="CHEBI:57720"/>
        <dbReference type="EC" id="2.4.2.1"/>
    </reaction>
</comment>
<sequence>MINVNEYFAGKVKSIGFENGSIGRSSVGVMAAGEYNFGTAQPEEMTVITGSLNVLLPGSTEWTVFSAGESFHVPGKSEFNVQVCESTAYLCRYL</sequence>
<evidence type="ECO:0000313" key="4">
    <source>
        <dbReference type="EMBL" id="AWH87376.1"/>
    </source>
</evidence>
<comment type="catalytic activity">
    <reaction evidence="3">
        <text>adenosine + phosphate = alpha-D-ribose 1-phosphate + adenine</text>
        <dbReference type="Rhea" id="RHEA:27642"/>
        <dbReference type="ChEBI" id="CHEBI:16335"/>
        <dbReference type="ChEBI" id="CHEBI:16708"/>
        <dbReference type="ChEBI" id="CHEBI:43474"/>
        <dbReference type="ChEBI" id="CHEBI:57720"/>
        <dbReference type="EC" id="2.4.2.1"/>
    </reaction>
</comment>
<comment type="catalytic activity">
    <reaction evidence="3">
        <text>cytidine + phosphate = cytosine + alpha-D-ribose 1-phosphate</text>
        <dbReference type="Rhea" id="RHEA:52540"/>
        <dbReference type="ChEBI" id="CHEBI:16040"/>
        <dbReference type="ChEBI" id="CHEBI:17562"/>
        <dbReference type="ChEBI" id="CHEBI:43474"/>
        <dbReference type="ChEBI" id="CHEBI:57720"/>
        <dbReference type="EC" id="2.4.2.2"/>
    </reaction>
</comment>
<comment type="similarity">
    <text evidence="3">Belongs to the nucleoside phosphorylase PpnP family.</text>
</comment>
<comment type="function">
    <text evidence="3">Catalyzes the phosphorolysis of diverse nucleosides, yielding D-ribose 1-phosphate and the respective free bases. Can use uridine, adenosine, guanosine, cytidine, thymidine, inosine and xanthosine as substrates. Also catalyzes the reverse reactions.</text>
</comment>
<dbReference type="HAMAP" id="MF_01537">
    <property type="entry name" value="Nucleos_phosphorylase_PpnP"/>
    <property type="match status" value="1"/>
</dbReference>